<comment type="caution">
    <text evidence="2">The sequence shown here is derived from an EMBL/GenBank/DDBJ whole genome shotgun (WGS) entry which is preliminary data.</text>
</comment>
<name>A0A2U3EJF8_PURLI</name>
<sequence>MPHAEDRPLFRSRPWAAPDLTKIAEWHTITRNPICEMILLRREKHRAHPGPFATVTRTVRAESARYPTPRRRRMRTPSDEQSDTVSVTRNTGWHRAGAMDEARNGRPSRDWRVMPGVVDPNASSSSAEDFCIEASGLFQRMTSLFRDALLAFGIAIRPSSTAQGGNNKRGLESDLV</sequence>
<dbReference type="EMBL" id="LCWV01000003">
    <property type="protein sequence ID" value="PWI74639.1"/>
    <property type="molecule type" value="Genomic_DNA"/>
</dbReference>
<feature type="region of interest" description="Disordered" evidence="1">
    <location>
        <begin position="67"/>
        <end position="111"/>
    </location>
</feature>
<proteinExistence type="predicted"/>
<accession>A0A2U3EJF8</accession>
<organism evidence="2 3">
    <name type="scientific">Purpureocillium lilacinum</name>
    <name type="common">Paecilomyces lilacinus</name>
    <dbReference type="NCBI Taxonomy" id="33203"/>
    <lineage>
        <taxon>Eukaryota</taxon>
        <taxon>Fungi</taxon>
        <taxon>Dikarya</taxon>
        <taxon>Ascomycota</taxon>
        <taxon>Pezizomycotina</taxon>
        <taxon>Sordariomycetes</taxon>
        <taxon>Hypocreomycetidae</taxon>
        <taxon>Hypocreales</taxon>
        <taxon>Ophiocordycipitaceae</taxon>
        <taxon>Purpureocillium</taxon>
    </lineage>
</organism>
<reference evidence="2 3" key="1">
    <citation type="journal article" date="2016" name="Front. Microbiol.">
        <title>Genome and transcriptome sequences reveal the specific parasitism of the nematophagous Purpureocillium lilacinum 36-1.</title>
        <authorList>
            <person name="Xie J."/>
            <person name="Li S."/>
            <person name="Mo C."/>
            <person name="Xiao X."/>
            <person name="Peng D."/>
            <person name="Wang G."/>
            <person name="Xiao Y."/>
        </authorList>
    </citation>
    <scope>NUCLEOTIDE SEQUENCE [LARGE SCALE GENOMIC DNA]</scope>
    <source>
        <strain evidence="2 3">36-1</strain>
    </source>
</reference>
<evidence type="ECO:0000313" key="2">
    <source>
        <dbReference type="EMBL" id="PWI74639.1"/>
    </source>
</evidence>
<feature type="compositionally biased region" description="Basic and acidic residues" evidence="1">
    <location>
        <begin position="97"/>
        <end position="111"/>
    </location>
</feature>
<evidence type="ECO:0000313" key="3">
    <source>
        <dbReference type="Proteomes" id="UP000245956"/>
    </source>
</evidence>
<gene>
    <name evidence="2" type="ORF">PCL_07953</name>
</gene>
<dbReference type="Proteomes" id="UP000245956">
    <property type="component" value="Unassembled WGS sequence"/>
</dbReference>
<evidence type="ECO:0000256" key="1">
    <source>
        <dbReference type="SAM" id="MobiDB-lite"/>
    </source>
</evidence>
<protein>
    <submittedName>
        <fullName evidence="2">Uncharacterized protein</fullName>
    </submittedName>
</protein>
<dbReference type="AlphaFoldDB" id="A0A2U3EJF8"/>